<dbReference type="HOGENOM" id="CLU_537068_0_0_2"/>
<accession>A0A076LH85</accession>
<dbReference type="KEGG" id="mjh:JH146_0043"/>
<dbReference type="AlphaFoldDB" id="A0A076LH85"/>
<dbReference type="EMBL" id="CP009149">
    <property type="protein sequence ID" value="AIJ04894.1"/>
    <property type="molecule type" value="Genomic_DNA"/>
</dbReference>
<evidence type="ECO:0008006" key="4">
    <source>
        <dbReference type="Google" id="ProtNLM"/>
    </source>
</evidence>
<proteinExistence type="predicted"/>
<organism evidence="2 3">
    <name type="scientific">Methanocaldococcus bathoardescens</name>
    <dbReference type="NCBI Taxonomy" id="1301915"/>
    <lineage>
        <taxon>Archaea</taxon>
        <taxon>Methanobacteriati</taxon>
        <taxon>Methanobacteriota</taxon>
        <taxon>Methanomada group</taxon>
        <taxon>Methanococci</taxon>
        <taxon>Methanococcales</taxon>
        <taxon>Methanocaldococcaceae</taxon>
        <taxon>Methanocaldococcus</taxon>
    </lineage>
</organism>
<protein>
    <recommendedName>
        <fullName evidence="4">RNase NYN domain-containing protein</fullName>
    </recommendedName>
</protein>
<sequence length="507" mass="59447">MDKKLNILKIKADLIKYVDVEEIENLPKVKVKSVEEFLEAHRVLGKHVIYRYKDNFEQIFFFVDNGVIFYIPTNGFKSLSDLIDAKSLGLSAEEYYEYLEFENIDEYKKYKSSGFRNIEEYKKAKELGFIGGLQELVKEGIARKIDDKYCIEYLFYGILEEQLFLNDAELYNFALEKGFSNFDELVDALRLGFGDIKEYQDALKRGFKDAYEYNDALSRGFNDAEEYRIAKAIGVSSEKEFKEYRELKRICENFELETFEEGYLLKILMALKLDETINLKDLYNKLKEKEKLMKIKKDMLNKLSNMSVPSWYSTRFATIDDLEEYLENSETISLLGEYSKEGKIFKRIYPPKPSRRIVIIDAISILENIHNLSSESIENLIKKIKNAEFKNVVVITDMATYYKIKGKEICNYLFNECNIKKVESKDEAYDLIIEYIKNFGALVISNASLKDYILNNSKYLSYKEIEDYIIPFTVESGEINLDVELLRKLYTELVTKRIEKIKADVVL</sequence>
<reference evidence="2 3" key="1">
    <citation type="journal article" date="2015" name="Int. J. Syst. Evol. Microbiol.">
        <title>M ethanocaldococcus bathoardescens sp. nov., a hyperthermophilic methanogen isolated from a volcanically active deep-sea hydrothermal vent.</title>
        <authorList>
            <person name="Stewart L.C."/>
            <person name="Jung J.H."/>
            <person name="Kim Y.T."/>
            <person name="Kwon S.W."/>
            <person name="Park C.S."/>
            <person name="Holden J.F."/>
        </authorList>
    </citation>
    <scope>NUCLEOTIDE SEQUENCE [LARGE SCALE GENOMIC DNA]</scope>
    <source>
        <strain evidence="2 3">JH146</strain>
    </source>
</reference>
<gene>
    <name evidence="2" type="ORF">JH146_0043</name>
</gene>
<dbReference type="OrthoDB" id="65575at2157"/>
<dbReference type="STRING" id="1301915.JH146_0043"/>
<dbReference type="RefSeq" id="WP_048201112.1">
    <property type="nucleotide sequence ID" value="NZ_CP009149.1"/>
</dbReference>
<evidence type="ECO:0000313" key="2">
    <source>
        <dbReference type="EMBL" id="AIJ04894.1"/>
    </source>
</evidence>
<evidence type="ECO:0000313" key="3">
    <source>
        <dbReference type="Proteomes" id="UP000028781"/>
    </source>
</evidence>
<dbReference type="Proteomes" id="UP000028781">
    <property type="component" value="Chromosome"/>
</dbReference>
<feature type="coiled-coil region" evidence="1">
    <location>
        <begin position="279"/>
        <end position="306"/>
    </location>
</feature>
<evidence type="ECO:0000256" key="1">
    <source>
        <dbReference type="SAM" id="Coils"/>
    </source>
</evidence>
<name>A0A076LH85_9EURY</name>
<keyword evidence="1" id="KW-0175">Coiled coil</keyword>
<dbReference type="GeneID" id="24890634"/>
<keyword evidence="3" id="KW-1185">Reference proteome</keyword>